<sequence length="99" mass="11734">MRQGLFPVPLPSIETLAARQPEEARFFSSILPQTQIIQQPSHPSQNRRQEPPYPRRQDHLSPKRTPWRHLLQWNHLLSPSRDRGFPQALEMFHRVVRQG</sequence>
<accession>A0AAD9XYC0</accession>
<feature type="compositionally biased region" description="Basic and acidic residues" evidence="1">
    <location>
        <begin position="47"/>
        <end position="61"/>
    </location>
</feature>
<dbReference type="Proteomes" id="UP001281614">
    <property type="component" value="Unassembled WGS sequence"/>
</dbReference>
<evidence type="ECO:0000313" key="2">
    <source>
        <dbReference type="EMBL" id="KAK2729815.1"/>
    </source>
</evidence>
<dbReference type="EMBL" id="VYYT01000765">
    <property type="protein sequence ID" value="KAK2729815.1"/>
    <property type="molecule type" value="Genomic_DNA"/>
</dbReference>
<evidence type="ECO:0000313" key="3">
    <source>
        <dbReference type="Proteomes" id="UP001281614"/>
    </source>
</evidence>
<dbReference type="AlphaFoldDB" id="A0AAD9XYC0"/>
<evidence type="ECO:0000256" key="1">
    <source>
        <dbReference type="SAM" id="MobiDB-lite"/>
    </source>
</evidence>
<gene>
    <name evidence="2" type="ORF">CKAH01_10117</name>
</gene>
<reference evidence="2" key="1">
    <citation type="submission" date="2023-02" db="EMBL/GenBank/DDBJ databases">
        <title>Colletotrichum kahawae CIFC_Que2 genome sequencing and assembly.</title>
        <authorList>
            <person name="Baroncelli R."/>
        </authorList>
    </citation>
    <scope>NUCLEOTIDE SEQUENCE</scope>
    <source>
        <strain evidence="2">CIFC_Que2</strain>
    </source>
</reference>
<comment type="caution">
    <text evidence="2">The sequence shown here is derived from an EMBL/GenBank/DDBJ whole genome shotgun (WGS) entry which is preliminary data.</text>
</comment>
<feature type="compositionally biased region" description="Polar residues" evidence="1">
    <location>
        <begin position="33"/>
        <end position="46"/>
    </location>
</feature>
<organism evidence="2 3">
    <name type="scientific">Colletotrichum kahawae</name>
    <name type="common">Coffee berry disease fungus</name>
    <dbReference type="NCBI Taxonomy" id="34407"/>
    <lineage>
        <taxon>Eukaryota</taxon>
        <taxon>Fungi</taxon>
        <taxon>Dikarya</taxon>
        <taxon>Ascomycota</taxon>
        <taxon>Pezizomycotina</taxon>
        <taxon>Sordariomycetes</taxon>
        <taxon>Hypocreomycetidae</taxon>
        <taxon>Glomerellales</taxon>
        <taxon>Glomerellaceae</taxon>
        <taxon>Colletotrichum</taxon>
        <taxon>Colletotrichum gloeosporioides species complex</taxon>
    </lineage>
</organism>
<keyword evidence="3" id="KW-1185">Reference proteome</keyword>
<proteinExistence type="predicted"/>
<feature type="region of interest" description="Disordered" evidence="1">
    <location>
        <begin position="33"/>
        <end position="64"/>
    </location>
</feature>
<name>A0AAD9XYC0_COLKA</name>
<protein>
    <submittedName>
        <fullName evidence="2">Uncharacterized protein</fullName>
    </submittedName>
</protein>